<dbReference type="EMBL" id="CCKJ01000013">
    <property type="protein sequence ID" value="CDT51241.1"/>
    <property type="molecule type" value="Genomic_DNA"/>
</dbReference>
<evidence type="ECO:0000313" key="1">
    <source>
        <dbReference type="EMBL" id="CDT51241.1"/>
    </source>
</evidence>
<dbReference type="AlphaFoldDB" id="A0AA86WR73"/>
<evidence type="ECO:0000313" key="2">
    <source>
        <dbReference type="Proteomes" id="UP000041625"/>
    </source>
</evidence>
<name>A0AA86WR73_9VIBR</name>
<proteinExistence type="predicted"/>
<comment type="caution">
    <text evidence="1">The sequence shown here is derived from an EMBL/GenBank/DDBJ whole genome shotgun (WGS) entry which is preliminary data.</text>
</comment>
<gene>
    <name evidence="1" type="ORF">VCR31J2_110078</name>
</gene>
<dbReference type="Proteomes" id="UP000041625">
    <property type="component" value="Unassembled WGS sequence"/>
</dbReference>
<protein>
    <submittedName>
        <fullName evidence="1">Uncharacterized protein</fullName>
    </submittedName>
</protein>
<keyword evidence="2" id="KW-1185">Reference proteome</keyword>
<sequence>MEGLFQIDINQLNIVQMVTDSAILLVEH</sequence>
<accession>A0AA86WR73</accession>
<reference evidence="1 2" key="1">
    <citation type="submission" date="2014-06" db="EMBL/GenBank/DDBJ databases">
        <authorList>
            <person name="Le Roux F."/>
        </authorList>
    </citation>
    <scope>NUCLEOTIDE SEQUENCE [LARGE SCALE GENOMIC DNA]</scope>
    <source>
        <strain evidence="1 2">J2-31</strain>
    </source>
</reference>
<organism evidence="1 2">
    <name type="scientific">Vibrio coralliirubri</name>
    <dbReference type="NCBI Taxonomy" id="1516159"/>
    <lineage>
        <taxon>Bacteria</taxon>
        <taxon>Pseudomonadati</taxon>
        <taxon>Pseudomonadota</taxon>
        <taxon>Gammaproteobacteria</taxon>
        <taxon>Vibrionales</taxon>
        <taxon>Vibrionaceae</taxon>
        <taxon>Vibrio</taxon>
    </lineage>
</organism>